<sequence>MLFKTSQIAISLALLFSGGIISCQSKTPEQIARVTELELIAAKQKAEATEIKEFVDSTPDLYKVNWKVCSDGFLDQDNNGCKESRDVRSIGFSEAVLVWGPVQEVKFVTKRHFSPNMQNVGLFVKSKGCLLLGKPEGGEQFYKIHEFSLKKGSTLPNPDSTKIDKLSPEDKVQAIRVAIDNAETEIASLNNFGVSSTGFMPTAAKQPCLTLEKWKKQ</sequence>
<evidence type="ECO:0000313" key="2">
    <source>
        <dbReference type="EMBL" id="QFS51159.1"/>
    </source>
</evidence>
<reference evidence="2 3" key="1">
    <citation type="submission" date="2019-10" db="EMBL/GenBank/DDBJ databases">
        <title>Genomic and transcriptomic insights into the perfect genentic adaptation of a filamentous nitrogen-fixing cyanobacterium to rice fields.</title>
        <authorList>
            <person name="Chen Z."/>
        </authorList>
    </citation>
    <scope>NUCLEOTIDE SEQUENCE [LARGE SCALE GENOMIC DNA]</scope>
    <source>
        <strain evidence="2">CCNUC1</strain>
    </source>
</reference>
<name>A0A5P8WH56_9NOSO</name>
<organism evidence="2 3">
    <name type="scientific">Nostoc sphaeroides CCNUC1</name>
    <dbReference type="NCBI Taxonomy" id="2653204"/>
    <lineage>
        <taxon>Bacteria</taxon>
        <taxon>Bacillati</taxon>
        <taxon>Cyanobacteriota</taxon>
        <taxon>Cyanophyceae</taxon>
        <taxon>Nostocales</taxon>
        <taxon>Nostocaceae</taxon>
        <taxon>Nostoc</taxon>
    </lineage>
</organism>
<dbReference type="Proteomes" id="UP000326678">
    <property type="component" value="Chromosome Gxm2"/>
</dbReference>
<dbReference type="RefSeq" id="WP_152590904.1">
    <property type="nucleotide sequence ID" value="NZ_CP045227.1"/>
</dbReference>
<dbReference type="EMBL" id="CP045227">
    <property type="protein sequence ID" value="QFS51159.1"/>
    <property type="molecule type" value="Genomic_DNA"/>
</dbReference>
<gene>
    <name evidence="1" type="ORF">GXM_07024</name>
    <name evidence="2" type="ORF">GXM_08653</name>
</gene>
<dbReference type="AlphaFoldDB" id="A0A5P8WH56"/>
<dbReference type="EMBL" id="CP045227">
    <property type="protein sequence ID" value="QFS49530.1"/>
    <property type="molecule type" value="Genomic_DNA"/>
</dbReference>
<dbReference type="KEGG" id="nsh:GXM_08653"/>
<evidence type="ECO:0000313" key="1">
    <source>
        <dbReference type="EMBL" id="QFS49530.1"/>
    </source>
</evidence>
<proteinExistence type="predicted"/>
<accession>A0A5P8WH56</accession>
<dbReference type="KEGG" id="nsh:GXM_07024"/>
<protein>
    <recommendedName>
        <fullName evidence="4">Lipoprotein</fullName>
    </recommendedName>
</protein>
<evidence type="ECO:0000313" key="3">
    <source>
        <dbReference type="Proteomes" id="UP000326678"/>
    </source>
</evidence>
<evidence type="ECO:0008006" key="4">
    <source>
        <dbReference type="Google" id="ProtNLM"/>
    </source>
</evidence>
<dbReference type="PROSITE" id="PS51257">
    <property type="entry name" value="PROKAR_LIPOPROTEIN"/>
    <property type="match status" value="1"/>
</dbReference>
<keyword evidence="3" id="KW-1185">Reference proteome</keyword>